<keyword evidence="2" id="KW-1185">Reference proteome</keyword>
<reference evidence="1" key="1">
    <citation type="submission" date="2023-08" db="EMBL/GenBank/DDBJ databases">
        <title>A de novo genome assembly of Solanum verrucosum Schlechtendal, a Mexican diploid species geographically isolated from the other diploid A-genome species in potato relatives.</title>
        <authorList>
            <person name="Hosaka K."/>
        </authorList>
    </citation>
    <scope>NUCLEOTIDE SEQUENCE</scope>
    <source>
        <tissue evidence="1">Young leaves</tissue>
    </source>
</reference>
<accession>A0AAF0UIN5</accession>
<evidence type="ECO:0000313" key="2">
    <source>
        <dbReference type="Proteomes" id="UP001234989"/>
    </source>
</evidence>
<gene>
    <name evidence="1" type="ORF">MTR67_039795</name>
</gene>
<dbReference type="Proteomes" id="UP001234989">
    <property type="component" value="Chromosome 9"/>
</dbReference>
<dbReference type="AlphaFoldDB" id="A0AAF0UIN5"/>
<protein>
    <submittedName>
        <fullName evidence="1">Uncharacterized protein</fullName>
    </submittedName>
</protein>
<dbReference type="EMBL" id="CP133620">
    <property type="protein sequence ID" value="WMV46410.1"/>
    <property type="molecule type" value="Genomic_DNA"/>
</dbReference>
<name>A0AAF0UIN5_SOLVR</name>
<organism evidence="1 2">
    <name type="scientific">Solanum verrucosum</name>
    <dbReference type="NCBI Taxonomy" id="315347"/>
    <lineage>
        <taxon>Eukaryota</taxon>
        <taxon>Viridiplantae</taxon>
        <taxon>Streptophyta</taxon>
        <taxon>Embryophyta</taxon>
        <taxon>Tracheophyta</taxon>
        <taxon>Spermatophyta</taxon>
        <taxon>Magnoliopsida</taxon>
        <taxon>eudicotyledons</taxon>
        <taxon>Gunneridae</taxon>
        <taxon>Pentapetalae</taxon>
        <taxon>asterids</taxon>
        <taxon>lamiids</taxon>
        <taxon>Solanales</taxon>
        <taxon>Solanaceae</taxon>
        <taxon>Solanoideae</taxon>
        <taxon>Solaneae</taxon>
        <taxon>Solanum</taxon>
    </lineage>
</organism>
<sequence length="24" mass="2995">MLDRLKLQNLRMLKAKAERRWNLP</sequence>
<proteinExistence type="predicted"/>
<evidence type="ECO:0000313" key="1">
    <source>
        <dbReference type="EMBL" id="WMV46410.1"/>
    </source>
</evidence>